<evidence type="ECO:0000313" key="3">
    <source>
        <dbReference type="Proteomes" id="UP001189429"/>
    </source>
</evidence>
<feature type="region of interest" description="Disordered" evidence="1">
    <location>
        <begin position="97"/>
        <end position="119"/>
    </location>
</feature>
<evidence type="ECO:0000313" key="2">
    <source>
        <dbReference type="EMBL" id="CAK0882698.1"/>
    </source>
</evidence>
<sequence length="778" mass="86003">MGEDEVAADCAITEFDDYKYSCGICEEEDTAANLPFCWRGLWLHGKCQAGRRAHNYYIRDAPQSVHDEIETEFTEDPPAWRKRMLVWVQPDMKSRMKARADASSRQVASVKSSETKSSNKRLDDMMELSLVQFQSWNGFWNRKSDAESQAEFIQKHKEQKGAFDEKDDHGRVIEEKIQVKDISRTRSSKGTVDREAVVEKVVEDDNEGFQSKKRRLMMKQTVQAANSAWKGSSTSSGMLSKGAPSPGQNQAAVHQGSGPPSWTIPPSSAPGSDGTLDAPTLPQRQPSPARSVRSELSQGQSASKRGAKKAKFSMKPNVNIDDQTRERIVPSAPGVEKLEPAEFMQLKQMWVLMAAHVVKGFREPTNGYIKQLKSASHGISASQETDLTMPTAKLIELLEGACNDVTNNSDKIEKECTKADFCKIVLLLHARMNELDGQKKLVQSHITGLSFVSSKTNHQNSVAYMTHYNKRGQVTKRLTKGSYDKILGDGLSRVLYAGRGEAEKEAMQVTTSESGKGKKKKPMILQGVININADYDENKICLWNSEAHEIYTDVQGYLTKLGDLVTAKAGVHETAFKERGEKWLRCLGRISSDIPEYAMKTFADDLVNFNAGAFSPWLCTCRADSLRYGPAAWPLIGHAALAVPTCDDMHFMMVPVEAVLANGIALGDFLKFCETDEGAKVLGDAFYVSAKAKDVIYIPFGMLCVPLFFPPTPATVSGKNVQLLLGNVLVLPLMHKGRVEATDSTTVQAIKTFNMGYLSSQSGGMYKDRKAGLEAFHS</sequence>
<name>A0ABN9W939_9DINO</name>
<gene>
    <name evidence="2" type="ORF">PCOR1329_LOCUS65132</name>
</gene>
<dbReference type="Proteomes" id="UP001189429">
    <property type="component" value="Unassembled WGS sequence"/>
</dbReference>
<protein>
    <submittedName>
        <fullName evidence="2">Uncharacterized protein</fullName>
    </submittedName>
</protein>
<organism evidence="2 3">
    <name type="scientific">Prorocentrum cordatum</name>
    <dbReference type="NCBI Taxonomy" id="2364126"/>
    <lineage>
        <taxon>Eukaryota</taxon>
        <taxon>Sar</taxon>
        <taxon>Alveolata</taxon>
        <taxon>Dinophyceae</taxon>
        <taxon>Prorocentrales</taxon>
        <taxon>Prorocentraceae</taxon>
        <taxon>Prorocentrum</taxon>
    </lineage>
</organism>
<dbReference type="EMBL" id="CAUYUJ010018327">
    <property type="protein sequence ID" value="CAK0882698.1"/>
    <property type="molecule type" value="Genomic_DNA"/>
</dbReference>
<feature type="compositionally biased region" description="Polar residues" evidence="1">
    <location>
        <begin position="282"/>
        <end position="303"/>
    </location>
</feature>
<keyword evidence="3" id="KW-1185">Reference proteome</keyword>
<accession>A0ABN9W939</accession>
<evidence type="ECO:0000256" key="1">
    <source>
        <dbReference type="SAM" id="MobiDB-lite"/>
    </source>
</evidence>
<feature type="region of interest" description="Disordered" evidence="1">
    <location>
        <begin position="222"/>
        <end position="318"/>
    </location>
</feature>
<proteinExistence type="predicted"/>
<feature type="compositionally biased region" description="Polar residues" evidence="1">
    <location>
        <begin position="222"/>
        <end position="238"/>
    </location>
</feature>
<feature type="compositionally biased region" description="Polar residues" evidence="1">
    <location>
        <begin position="246"/>
        <end position="270"/>
    </location>
</feature>
<feature type="compositionally biased region" description="Polar residues" evidence="1">
    <location>
        <begin position="103"/>
        <end position="116"/>
    </location>
</feature>
<reference evidence="2" key="1">
    <citation type="submission" date="2023-10" db="EMBL/GenBank/DDBJ databases">
        <authorList>
            <person name="Chen Y."/>
            <person name="Shah S."/>
            <person name="Dougan E. K."/>
            <person name="Thang M."/>
            <person name="Chan C."/>
        </authorList>
    </citation>
    <scope>NUCLEOTIDE SEQUENCE [LARGE SCALE GENOMIC DNA]</scope>
</reference>
<comment type="caution">
    <text evidence="2">The sequence shown here is derived from an EMBL/GenBank/DDBJ whole genome shotgun (WGS) entry which is preliminary data.</text>
</comment>